<sequence length="187" mass="21075">LGRDGIVLFNPNASLTKEEEKQISEQFKDWILPVGFDAIEVAKETDKEHYRWISHVKGQEVSIPVLLTNDAHSVEDLAKEDRVTYIKMTSTCFSNLKQALQFPDTRIRFPGDVPKPPSPRILGMEIIAGDDKGFFKKIQIAFSDNLTCLIGPRGSGKSAIIEALRYVFGFNRTLDQIEQHGADLQKK</sequence>
<comment type="caution">
    <text evidence="2">The sequence shown here is derived from an EMBL/GenBank/DDBJ whole genome shotgun (WGS) entry which is preliminary data.</text>
</comment>
<dbReference type="Gene3D" id="3.40.50.300">
    <property type="entry name" value="P-loop containing nucleotide triphosphate hydrolases"/>
    <property type="match status" value="1"/>
</dbReference>
<dbReference type="AlphaFoldDB" id="X1QXX2"/>
<gene>
    <name evidence="2" type="ORF">S06H3_57552</name>
</gene>
<accession>X1QXX2</accession>
<feature type="non-terminal residue" evidence="2">
    <location>
        <position position="1"/>
    </location>
</feature>
<dbReference type="SUPFAM" id="SSF52540">
    <property type="entry name" value="P-loop containing nucleoside triphosphate hydrolases"/>
    <property type="match status" value="1"/>
</dbReference>
<dbReference type="GO" id="GO:0006302">
    <property type="term" value="P:double-strand break repair"/>
    <property type="evidence" value="ECO:0007669"/>
    <property type="project" value="InterPro"/>
</dbReference>
<name>X1QXX2_9ZZZZ</name>
<organism evidence="2">
    <name type="scientific">marine sediment metagenome</name>
    <dbReference type="NCBI Taxonomy" id="412755"/>
    <lineage>
        <taxon>unclassified sequences</taxon>
        <taxon>metagenomes</taxon>
        <taxon>ecological metagenomes</taxon>
    </lineage>
</organism>
<evidence type="ECO:0000259" key="1">
    <source>
        <dbReference type="Pfam" id="PF13476"/>
    </source>
</evidence>
<feature type="domain" description="Rad50/SbcC-type AAA" evidence="1">
    <location>
        <begin position="135"/>
        <end position="169"/>
    </location>
</feature>
<dbReference type="Pfam" id="PF13476">
    <property type="entry name" value="AAA_23"/>
    <property type="match status" value="1"/>
</dbReference>
<dbReference type="InterPro" id="IPR038729">
    <property type="entry name" value="Rad50/SbcC_AAA"/>
</dbReference>
<protein>
    <recommendedName>
        <fullName evidence="1">Rad50/SbcC-type AAA domain-containing protein</fullName>
    </recommendedName>
</protein>
<evidence type="ECO:0000313" key="2">
    <source>
        <dbReference type="EMBL" id="GAI48144.1"/>
    </source>
</evidence>
<dbReference type="EMBL" id="BARV01037158">
    <property type="protein sequence ID" value="GAI48144.1"/>
    <property type="molecule type" value="Genomic_DNA"/>
</dbReference>
<proteinExistence type="predicted"/>
<dbReference type="InterPro" id="IPR027417">
    <property type="entry name" value="P-loop_NTPase"/>
</dbReference>
<reference evidence="2" key="1">
    <citation type="journal article" date="2014" name="Front. Microbiol.">
        <title>High frequency of phylogenetically diverse reductive dehalogenase-homologous genes in deep subseafloor sedimentary metagenomes.</title>
        <authorList>
            <person name="Kawai M."/>
            <person name="Futagami T."/>
            <person name="Toyoda A."/>
            <person name="Takaki Y."/>
            <person name="Nishi S."/>
            <person name="Hori S."/>
            <person name="Arai W."/>
            <person name="Tsubouchi T."/>
            <person name="Morono Y."/>
            <person name="Uchiyama I."/>
            <person name="Ito T."/>
            <person name="Fujiyama A."/>
            <person name="Inagaki F."/>
            <person name="Takami H."/>
        </authorList>
    </citation>
    <scope>NUCLEOTIDE SEQUENCE</scope>
    <source>
        <strain evidence="2">Expedition CK06-06</strain>
    </source>
</reference>
<dbReference type="GO" id="GO:0016887">
    <property type="term" value="F:ATP hydrolysis activity"/>
    <property type="evidence" value="ECO:0007669"/>
    <property type="project" value="InterPro"/>
</dbReference>